<dbReference type="EMBL" id="QLST01000009">
    <property type="protein sequence ID" value="RBA28139.1"/>
    <property type="molecule type" value="Genomic_DNA"/>
</dbReference>
<dbReference type="SUPFAM" id="SSF49854">
    <property type="entry name" value="Spermadhesin, CUB domain"/>
    <property type="match status" value="1"/>
</dbReference>
<dbReference type="InterPro" id="IPR003961">
    <property type="entry name" value="FN3_dom"/>
</dbReference>
<feature type="chain" id="PRO_5016827259" description="Fibronectin type-III domain-containing protein" evidence="2">
    <location>
        <begin position="20"/>
        <end position="981"/>
    </location>
</feature>
<dbReference type="CDD" id="cd00063">
    <property type="entry name" value="FN3"/>
    <property type="match status" value="1"/>
</dbReference>
<gene>
    <name evidence="4" type="ORF">DPN68_08270</name>
</gene>
<evidence type="ECO:0000256" key="1">
    <source>
        <dbReference type="ARBA" id="ARBA00022729"/>
    </source>
</evidence>
<protein>
    <recommendedName>
        <fullName evidence="3">Fibronectin type-III domain-containing protein</fullName>
    </recommendedName>
</protein>
<reference evidence="4 5" key="1">
    <citation type="submission" date="2018-06" db="EMBL/GenBank/DDBJ databases">
        <title>Flavobacterium tibetense sp. nov., isolated from a wetland YonghuCo on Tibetan Plateau.</title>
        <authorList>
            <person name="Xing P."/>
            <person name="Phurbu D."/>
            <person name="Lu H."/>
        </authorList>
    </citation>
    <scope>NUCLEOTIDE SEQUENCE [LARGE SCALE GENOMIC DNA]</scope>
    <source>
        <strain evidence="4 5">YH5</strain>
    </source>
</reference>
<dbReference type="PROSITE" id="PS50853">
    <property type="entry name" value="FN3"/>
    <property type="match status" value="2"/>
</dbReference>
<dbReference type="OrthoDB" id="975384at2"/>
<dbReference type="SUPFAM" id="SSF49265">
    <property type="entry name" value="Fibronectin type III"/>
    <property type="match status" value="2"/>
</dbReference>
<feature type="domain" description="Fibronectin type-III" evidence="3">
    <location>
        <begin position="237"/>
        <end position="326"/>
    </location>
</feature>
<comment type="caution">
    <text evidence="4">The sequence shown here is derived from an EMBL/GenBank/DDBJ whole genome shotgun (WGS) entry which is preliminary data.</text>
</comment>
<dbReference type="Proteomes" id="UP000253319">
    <property type="component" value="Unassembled WGS sequence"/>
</dbReference>
<sequence>MKKITFMILAIFSFAFINAQVNGYVFTQTAGTFTPITGGTVLVTPASDDAQYSVVLPTAFTFNGVPYTDVRVSSNGFLTFGTTNPGTTNYTPLSSTTAYGGAVAGYGRDLNSAGAGSEIRWEQVGDEIVFQWLNVRRYNVTGEQMNFQIRLNTVNSEVKVVYGVVVAGSNTTYPQVGLRGATNADFNNRTVVAATGDWINSTAGAANTSTCYINSANSATIPSNGLTYTWALPSCPAPTNVVVSNVTTTTADFSWTAGGTEFDWEYLILPAGSPAPTGSGNDIDADSFTESGLSPATAYAFWIRAYCSFSDQSNWVGPFNFTTPCDSFNTFPFTETFEVASPSRTCWSNLQVAGAANWTYATGSSGGLITTAFEGTLNARFVSVSGTNTPITKLVSPVFDMSTLTNPRLKFHYAQEVWFGTQNELKVYYRVSSTDPWVEIAHYTTNVTAWTEVILTLPNPSATYQIAFEGINNWGRANVVDNVIVEESPLCVEPTALNVSGITASSAILGWTETGSATSWDIEWGTLGFTPTGTPTISGATNPQAISGLSSNTAYSFYVRANCGANGFSTWVGPFNFTTNIEVVCGTPVNTTHCYTNNDATTWTFTSDDASPLRITFNAGGMEACCDEIIIYDGTDATGTILYQGNNGGNLAGLTVDSTTDSIHIVIDADGSVSCGSGSTCCTAQFDFTVTCATCVNPTATFTSVPDCVNSEFSIDVNLTNLGSATSVSISDGTTTLTNISTTGIQTFGPYTDASNVTIVITNEQDGACTINSGNITNICPPTNDTCATAIPVDCSDVVVGSTSNGATDTGNNASADVWYSYSGAAGNITASLCTNTSFDTIIRVFDSCGGTQIAVNDDSCGLQSSVTFAANGTSTYYIMVEGFGTATGNFELTVSCVLNANSFDNNNFMVYPNPVKDVLNLSYTSEISTVRVMNMLGQEVISRRLNAANAQVDMSQLSAGTYIVNVTIGDTVKTIKVVKQ</sequence>
<evidence type="ECO:0000313" key="5">
    <source>
        <dbReference type="Proteomes" id="UP000253319"/>
    </source>
</evidence>
<evidence type="ECO:0000256" key="2">
    <source>
        <dbReference type="SAM" id="SignalP"/>
    </source>
</evidence>
<evidence type="ECO:0000313" key="4">
    <source>
        <dbReference type="EMBL" id="RBA28139.1"/>
    </source>
</evidence>
<dbReference type="Gene3D" id="2.60.40.10">
    <property type="entry name" value="Immunoglobulins"/>
    <property type="match status" value="2"/>
</dbReference>
<accession>A0A365P0Y6</accession>
<dbReference type="Pfam" id="PF00041">
    <property type="entry name" value="fn3"/>
    <property type="match status" value="1"/>
</dbReference>
<dbReference type="Gene3D" id="2.60.120.380">
    <property type="match status" value="1"/>
</dbReference>
<dbReference type="NCBIfam" id="TIGR04183">
    <property type="entry name" value="Por_Secre_tail"/>
    <property type="match status" value="1"/>
</dbReference>
<dbReference type="RefSeq" id="WP_113989183.1">
    <property type="nucleotide sequence ID" value="NZ_QLST01000009.1"/>
</dbReference>
<organism evidence="4 5">
    <name type="scientific">Flavobacterium tibetense</name>
    <dbReference type="NCBI Taxonomy" id="2233533"/>
    <lineage>
        <taxon>Bacteria</taxon>
        <taxon>Pseudomonadati</taxon>
        <taxon>Bacteroidota</taxon>
        <taxon>Flavobacteriia</taxon>
        <taxon>Flavobacteriales</taxon>
        <taxon>Flavobacteriaceae</taxon>
        <taxon>Flavobacterium</taxon>
    </lineage>
</organism>
<dbReference type="AlphaFoldDB" id="A0A365P0Y6"/>
<evidence type="ECO:0000259" key="3">
    <source>
        <dbReference type="PROSITE" id="PS50853"/>
    </source>
</evidence>
<name>A0A365P0Y6_9FLAO</name>
<dbReference type="InterPro" id="IPR036116">
    <property type="entry name" value="FN3_sf"/>
</dbReference>
<dbReference type="Pfam" id="PF18962">
    <property type="entry name" value="Por_Secre_tail"/>
    <property type="match status" value="1"/>
</dbReference>
<feature type="signal peptide" evidence="2">
    <location>
        <begin position="1"/>
        <end position="19"/>
    </location>
</feature>
<keyword evidence="1 2" id="KW-0732">Signal</keyword>
<feature type="domain" description="Fibronectin type-III" evidence="3">
    <location>
        <begin position="493"/>
        <end position="582"/>
    </location>
</feature>
<proteinExistence type="predicted"/>
<keyword evidence="5" id="KW-1185">Reference proteome</keyword>
<dbReference type="SMART" id="SM00060">
    <property type="entry name" value="FN3"/>
    <property type="match status" value="2"/>
</dbReference>
<dbReference type="InterPro" id="IPR035914">
    <property type="entry name" value="Sperma_CUB_dom_sf"/>
</dbReference>
<dbReference type="InterPro" id="IPR026444">
    <property type="entry name" value="Secre_tail"/>
</dbReference>
<dbReference type="InterPro" id="IPR013783">
    <property type="entry name" value="Ig-like_fold"/>
</dbReference>